<dbReference type="HOGENOM" id="CLU_051096_3_0_12"/>
<evidence type="ECO:0000313" key="4">
    <source>
        <dbReference type="Proteomes" id="UP000007383"/>
    </source>
</evidence>
<dbReference type="PANTHER" id="PTHR12835:SF5">
    <property type="entry name" value="BIOTIN--PROTEIN LIGASE"/>
    <property type="match status" value="1"/>
</dbReference>
<dbReference type="Proteomes" id="UP000007383">
    <property type="component" value="Chromosome"/>
</dbReference>
<dbReference type="InterPro" id="IPR004143">
    <property type="entry name" value="BPL_LPL_catalytic"/>
</dbReference>
<name>H9UIQ0_SPIAZ</name>
<keyword evidence="4" id="KW-1185">Reference proteome</keyword>
<dbReference type="SUPFAM" id="SSF55681">
    <property type="entry name" value="Class II aaRS and biotin synthetases"/>
    <property type="match status" value="1"/>
</dbReference>
<dbReference type="EMBL" id="CP003282">
    <property type="protein sequence ID" value="AFG37393.1"/>
    <property type="molecule type" value="Genomic_DNA"/>
</dbReference>
<evidence type="ECO:0000259" key="2">
    <source>
        <dbReference type="PROSITE" id="PS51733"/>
    </source>
</evidence>
<dbReference type="PATRIC" id="fig|889378.3.peg.1322"/>
<dbReference type="Gene3D" id="3.30.930.10">
    <property type="entry name" value="Bira Bifunctional Protein, Domain 2"/>
    <property type="match status" value="1"/>
</dbReference>
<dbReference type="InterPro" id="IPR004408">
    <property type="entry name" value="Biotin_CoA_COase_ligase"/>
</dbReference>
<dbReference type="GO" id="GO:0004077">
    <property type="term" value="F:biotin--[biotin carboxyl-carrier protein] ligase activity"/>
    <property type="evidence" value="ECO:0007669"/>
    <property type="project" value="InterPro"/>
</dbReference>
<dbReference type="STRING" id="889378.Spiaf_1318"/>
<dbReference type="NCBIfam" id="TIGR00121">
    <property type="entry name" value="birA_ligase"/>
    <property type="match status" value="1"/>
</dbReference>
<evidence type="ECO:0000313" key="3">
    <source>
        <dbReference type="EMBL" id="AFG37393.1"/>
    </source>
</evidence>
<dbReference type="GO" id="GO:0005737">
    <property type="term" value="C:cytoplasm"/>
    <property type="evidence" value="ECO:0007669"/>
    <property type="project" value="TreeGrafter"/>
</dbReference>
<organism evidence="3 4">
    <name type="scientific">Spirochaeta africana (strain ATCC 700263 / DSM 8902 / Z-7692)</name>
    <dbReference type="NCBI Taxonomy" id="889378"/>
    <lineage>
        <taxon>Bacteria</taxon>
        <taxon>Pseudomonadati</taxon>
        <taxon>Spirochaetota</taxon>
        <taxon>Spirochaetia</taxon>
        <taxon>Spirochaetales</taxon>
        <taxon>Spirochaetaceae</taxon>
        <taxon>Spirochaeta</taxon>
    </lineage>
</organism>
<dbReference type="eggNOG" id="COG0340">
    <property type="taxonomic scope" value="Bacteria"/>
</dbReference>
<dbReference type="Pfam" id="PF03099">
    <property type="entry name" value="BPL_LplA_LipB"/>
    <property type="match status" value="1"/>
</dbReference>
<dbReference type="PANTHER" id="PTHR12835">
    <property type="entry name" value="BIOTIN PROTEIN LIGASE"/>
    <property type="match status" value="1"/>
</dbReference>
<gene>
    <name evidence="3" type="ordered locus">Spiaf_1318</name>
</gene>
<accession>H9UIQ0</accession>
<dbReference type="PROSITE" id="PS51733">
    <property type="entry name" value="BPL_LPL_CATALYTIC"/>
    <property type="match status" value="1"/>
</dbReference>
<keyword evidence="1 3" id="KW-0436">Ligase</keyword>
<feature type="domain" description="BPL/LPL catalytic" evidence="2">
    <location>
        <begin position="1"/>
        <end position="178"/>
    </location>
</feature>
<dbReference type="RefSeq" id="WP_014455380.1">
    <property type="nucleotide sequence ID" value="NC_017098.1"/>
</dbReference>
<dbReference type="AlphaFoldDB" id="H9UIQ0"/>
<dbReference type="KEGG" id="sfc:Spiaf_1318"/>
<protein>
    <submittedName>
        <fullName evidence="3">BirA, biotin-(Acetyl-CoA-carboxylase) ligase</fullName>
    </submittedName>
</protein>
<reference evidence="4" key="1">
    <citation type="journal article" date="2013" name="Stand. Genomic Sci.">
        <title>Complete genome sequence of the halophilic bacterium Spirochaeta africana type strain (Z-7692(T)) from the alkaline Lake Magadi in the East African Rift.</title>
        <authorList>
            <person name="Liolos K."/>
            <person name="Abt B."/>
            <person name="Scheuner C."/>
            <person name="Teshima H."/>
            <person name="Held B."/>
            <person name="Lapidus A."/>
            <person name="Nolan M."/>
            <person name="Lucas S."/>
            <person name="Deshpande S."/>
            <person name="Cheng J.F."/>
            <person name="Tapia R."/>
            <person name="Goodwin L.A."/>
            <person name="Pitluck S."/>
            <person name="Pagani I."/>
            <person name="Ivanova N."/>
            <person name="Mavromatis K."/>
            <person name="Mikhailova N."/>
            <person name="Huntemann M."/>
            <person name="Pati A."/>
            <person name="Chen A."/>
            <person name="Palaniappan K."/>
            <person name="Land M."/>
            <person name="Rohde M."/>
            <person name="Tindall B.J."/>
            <person name="Detter J.C."/>
            <person name="Goker M."/>
            <person name="Bristow J."/>
            <person name="Eisen J.A."/>
            <person name="Markowitz V."/>
            <person name="Hugenholtz P."/>
            <person name="Woyke T."/>
            <person name="Klenk H.P."/>
            <person name="Kyrpides N.C."/>
        </authorList>
    </citation>
    <scope>NUCLEOTIDE SEQUENCE</scope>
    <source>
        <strain evidence="4">ATCC 700263 / DSM 8902 / Z-7692</strain>
    </source>
</reference>
<sequence length="247" mass="25930">MSTMVSARQLLTRSLRGEVSYGAVSGTIVHTDEQTAGRARGPSRTWAADPGSSLLATIILHRSDLPPAPAASLVVGWAAAAAVAEQLSASTSRGADGISLKWPNDIFLDDRKLGGVLVETAGQDWLLAGIGINLTSCPPDETLRTPATFLGAAGCTPNRDDLLSAILTNLHAAAGYTVNRLLDSINGYMRYLNYRVVLHQGKNRIHGRFSGIGPEGEALIEAKGETIHCFSGEMEPDQAAAGSPVSL</sequence>
<dbReference type="InterPro" id="IPR045864">
    <property type="entry name" value="aa-tRNA-synth_II/BPL/LPL"/>
</dbReference>
<evidence type="ECO:0000256" key="1">
    <source>
        <dbReference type="ARBA" id="ARBA00022598"/>
    </source>
</evidence>
<proteinExistence type="predicted"/>
<dbReference type="OrthoDB" id="9807064at2"/>